<dbReference type="SUPFAM" id="SSF54768">
    <property type="entry name" value="dsRNA-binding domain-like"/>
    <property type="match status" value="1"/>
</dbReference>
<evidence type="ECO:0000256" key="5">
    <source>
        <dbReference type="ARBA" id="ARBA00023002"/>
    </source>
</evidence>
<dbReference type="GO" id="GO:0005737">
    <property type="term" value="C:cytoplasm"/>
    <property type="evidence" value="ECO:0007669"/>
    <property type="project" value="TreeGrafter"/>
</dbReference>
<keyword evidence="4" id="KW-0819">tRNA processing</keyword>
<dbReference type="InterPro" id="IPR013785">
    <property type="entry name" value="Aldolase_TIM"/>
</dbReference>
<dbReference type="InterPro" id="IPR018517">
    <property type="entry name" value="tRNA_hU_synthase_CS"/>
</dbReference>
<dbReference type="GO" id="GO:0017150">
    <property type="term" value="F:tRNA dihydrouridine synthase activity"/>
    <property type="evidence" value="ECO:0007669"/>
    <property type="project" value="InterPro"/>
</dbReference>
<dbReference type="WBParaSite" id="PSAMB.scaffold1282size33417.g12160.t1">
    <property type="protein sequence ID" value="PSAMB.scaffold1282size33417.g12160.t1"/>
    <property type="gene ID" value="PSAMB.scaffold1282size33417.g12160"/>
</dbReference>
<dbReference type="InterPro" id="IPR035587">
    <property type="entry name" value="DUS-like_FMN-bd"/>
</dbReference>
<dbReference type="SUPFAM" id="SSF51395">
    <property type="entry name" value="FMN-linked oxidoreductases"/>
    <property type="match status" value="1"/>
</dbReference>
<dbReference type="PROSITE" id="PS01136">
    <property type="entry name" value="UPF0034"/>
    <property type="match status" value="1"/>
</dbReference>
<accession>A0A914UVV7</accession>
<keyword evidence="7" id="KW-1185">Reference proteome</keyword>
<dbReference type="InterPro" id="IPR014720">
    <property type="entry name" value="dsRBD_dom"/>
</dbReference>
<dbReference type="Gene3D" id="3.20.20.70">
    <property type="entry name" value="Aldolase class I"/>
    <property type="match status" value="1"/>
</dbReference>
<protein>
    <submittedName>
        <fullName evidence="8">DRBM domain-containing protein</fullName>
    </submittedName>
</protein>
<dbReference type="SMART" id="SM00358">
    <property type="entry name" value="DSRM"/>
    <property type="match status" value="1"/>
</dbReference>
<evidence type="ECO:0000313" key="8">
    <source>
        <dbReference type="WBParaSite" id="PSAMB.scaffold1282size33417.g12160.t1"/>
    </source>
</evidence>
<proteinExistence type="predicted"/>
<dbReference type="Gene3D" id="3.30.160.20">
    <property type="match status" value="1"/>
</dbReference>
<dbReference type="InterPro" id="IPR044463">
    <property type="entry name" value="DUS2_DSRM"/>
</dbReference>
<dbReference type="Pfam" id="PF00035">
    <property type="entry name" value="dsrm"/>
    <property type="match status" value="1"/>
</dbReference>
<dbReference type="CDD" id="cd02801">
    <property type="entry name" value="DUS_like_FMN"/>
    <property type="match status" value="1"/>
</dbReference>
<dbReference type="GO" id="GO:0050660">
    <property type="term" value="F:flavin adenine dinucleotide binding"/>
    <property type="evidence" value="ECO:0007669"/>
    <property type="project" value="InterPro"/>
</dbReference>
<evidence type="ECO:0000256" key="2">
    <source>
        <dbReference type="ARBA" id="ARBA00022630"/>
    </source>
</evidence>
<dbReference type="GO" id="GO:0000049">
    <property type="term" value="F:tRNA binding"/>
    <property type="evidence" value="ECO:0007669"/>
    <property type="project" value="InterPro"/>
</dbReference>
<sequence>MAADERYRNKTILAPMVRAGQLPLRLLSLDYGADLVYTEEIVDMKMTQCTRTVNEKLQTIDFGFPGDDPVLRICPSKERDKIVFQMGTNDADRALQVAKFVENDVGSIDVNMGCPKPFSIHCGMGAALLTQLDKATQILTTLVQGSKIPITCKVRLLDTLPETLHMVKELEKCGISAIGVHGRTRDERPQHPNRNEEIREVVRALSIPVIANGGSSIIHTYDDIAKFRSATGCDSVMIARRALSTPSIFRKEGILPMEEEIRNFLHFAIDYEAPFTNAKYVLQRILGGEQEFDPRGRATVRAVNVEELCAAWNMTEKFQEVKNSQSRATLKRKVDDVEIIDLSFPPKRLRSKDGTSPKGVLHTHCCTTGMGKPVYHSTFRDEDKRYTAVVDIDGAKYSSRVGQPNKKMAEQVAALVALHSMNLRHLLSGTWED</sequence>
<evidence type="ECO:0000313" key="7">
    <source>
        <dbReference type="Proteomes" id="UP000887566"/>
    </source>
</evidence>
<keyword evidence="2" id="KW-0285">Flavoprotein</keyword>
<keyword evidence="3" id="KW-0288">FMN</keyword>
<dbReference type="CDD" id="cd19871">
    <property type="entry name" value="DSRM_DUS2L"/>
    <property type="match status" value="1"/>
</dbReference>
<keyword evidence="5" id="KW-0560">Oxidoreductase</keyword>
<dbReference type="InterPro" id="IPR052582">
    <property type="entry name" value="tRNA-DUS-like"/>
</dbReference>
<dbReference type="PANTHER" id="PTHR45936:SF1">
    <property type="entry name" value="TRNA-DIHYDROURIDINE(20) SYNTHASE [NAD(P)+]-LIKE"/>
    <property type="match status" value="1"/>
</dbReference>
<name>A0A914UVV7_9BILA</name>
<feature type="domain" description="DRBM" evidence="6">
    <location>
        <begin position="357"/>
        <end position="422"/>
    </location>
</feature>
<comment type="cofactor">
    <cofactor evidence="1">
        <name>FMN</name>
        <dbReference type="ChEBI" id="CHEBI:58210"/>
    </cofactor>
</comment>
<evidence type="ECO:0000256" key="4">
    <source>
        <dbReference type="ARBA" id="ARBA00022694"/>
    </source>
</evidence>
<organism evidence="7 8">
    <name type="scientific">Plectus sambesii</name>
    <dbReference type="NCBI Taxonomy" id="2011161"/>
    <lineage>
        <taxon>Eukaryota</taxon>
        <taxon>Metazoa</taxon>
        <taxon>Ecdysozoa</taxon>
        <taxon>Nematoda</taxon>
        <taxon>Chromadorea</taxon>
        <taxon>Plectida</taxon>
        <taxon>Plectina</taxon>
        <taxon>Plectoidea</taxon>
        <taxon>Plectidae</taxon>
        <taxon>Plectus</taxon>
    </lineage>
</organism>
<dbReference type="Proteomes" id="UP000887566">
    <property type="component" value="Unplaced"/>
</dbReference>
<evidence type="ECO:0000256" key="1">
    <source>
        <dbReference type="ARBA" id="ARBA00001917"/>
    </source>
</evidence>
<dbReference type="Pfam" id="PF01207">
    <property type="entry name" value="Dus"/>
    <property type="match status" value="1"/>
</dbReference>
<evidence type="ECO:0000256" key="3">
    <source>
        <dbReference type="ARBA" id="ARBA00022643"/>
    </source>
</evidence>
<dbReference type="PANTHER" id="PTHR45936">
    <property type="entry name" value="TRNA-DIHYDROURIDINE(20) SYNTHASE [NAD(P)+]-LIKE"/>
    <property type="match status" value="1"/>
</dbReference>
<evidence type="ECO:0000259" key="6">
    <source>
        <dbReference type="SMART" id="SM00358"/>
    </source>
</evidence>
<reference evidence="8" key="1">
    <citation type="submission" date="2022-11" db="UniProtKB">
        <authorList>
            <consortium name="WormBaseParasite"/>
        </authorList>
    </citation>
    <scope>IDENTIFICATION</scope>
</reference>
<dbReference type="AlphaFoldDB" id="A0A914UVV7"/>